<name>Q8TH83_METAC</name>
<proteinExistence type="predicted"/>
<dbReference type="EMBL" id="AE010299">
    <property type="protein sequence ID" value="AAM07973.1"/>
    <property type="molecule type" value="Genomic_DNA"/>
</dbReference>
<reference evidence="1 2" key="1">
    <citation type="journal article" date="2002" name="Genome Res.">
        <title>The genome of Methanosarcina acetivorans reveals extensive metabolic and physiological diversity.</title>
        <authorList>
            <person name="Galagan J.E."/>
            <person name="Nusbaum C."/>
            <person name="Roy A."/>
            <person name="Endrizzi M.G."/>
            <person name="Macdonald P."/>
            <person name="FitzHugh W."/>
            <person name="Calvo S."/>
            <person name="Engels R."/>
            <person name="Smirnov S."/>
            <person name="Atnoor D."/>
            <person name="Brown A."/>
            <person name="Allen N."/>
            <person name="Naylor J."/>
            <person name="Stange-Thomann N."/>
            <person name="DeArellano K."/>
            <person name="Johnson R."/>
            <person name="Linton L."/>
            <person name="McEwan P."/>
            <person name="McKernan K."/>
            <person name="Talamas J."/>
            <person name="Tirrell A."/>
            <person name="Ye W."/>
            <person name="Zimmer A."/>
            <person name="Barber R.D."/>
            <person name="Cann I."/>
            <person name="Graham D.E."/>
            <person name="Grahame D.A."/>
            <person name="Guss A."/>
            <person name="Hedderich R."/>
            <person name="Ingram-Smith C."/>
            <person name="Kuettner C.H."/>
            <person name="Krzycki J.A."/>
            <person name="Leigh J.A."/>
            <person name="Li W."/>
            <person name="Liu J."/>
            <person name="Mukhopadhyay B."/>
            <person name="Reeve J.N."/>
            <person name="Smith K."/>
            <person name="Springer T.A."/>
            <person name="Umayam L.A."/>
            <person name="White O."/>
            <person name="White R.H."/>
            <person name="de Macario E.C."/>
            <person name="Ferry J.G."/>
            <person name="Jarrell K.F."/>
            <person name="Jing H."/>
            <person name="Macario A.J.L."/>
            <person name="Paulsen I."/>
            <person name="Pritchett M."/>
            <person name="Sowers K.R."/>
            <person name="Swanson R.V."/>
            <person name="Zinder S.H."/>
            <person name="Lander E."/>
            <person name="Metcalf W.W."/>
            <person name="Birren B."/>
        </authorList>
    </citation>
    <scope>NUCLEOTIDE SEQUENCE [LARGE SCALE GENOMIC DNA]</scope>
    <source>
        <strain evidence="2">ATCC 35395 / DSM 2834 / JCM 12185 / C2A</strain>
    </source>
</reference>
<dbReference type="HOGENOM" id="CLU_1870715_0_0_2"/>
<organism evidence="1 2">
    <name type="scientific">Methanosarcina acetivorans (strain ATCC 35395 / DSM 2834 / JCM 12185 / C2A)</name>
    <dbReference type="NCBI Taxonomy" id="188937"/>
    <lineage>
        <taxon>Archaea</taxon>
        <taxon>Methanobacteriati</taxon>
        <taxon>Methanobacteriota</taxon>
        <taxon>Stenosarchaea group</taxon>
        <taxon>Methanomicrobia</taxon>
        <taxon>Methanosarcinales</taxon>
        <taxon>Methanosarcinaceae</taxon>
        <taxon>Methanosarcina</taxon>
    </lineage>
</organism>
<dbReference type="Proteomes" id="UP000002487">
    <property type="component" value="Chromosome"/>
</dbReference>
<protein>
    <submittedName>
        <fullName evidence="1">Uncharacterized protein</fullName>
    </submittedName>
</protein>
<dbReference type="InParanoid" id="Q8TH83"/>
<dbReference type="AlphaFoldDB" id="Q8TH83"/>
<dbReference type="EnsemblBacteria" id="AAM07973">
    <property type="protein sequence ID" value="AAM07973"/>
    <property type="gene ID" value="MA_4639"/>
</dbReference>
<accession>Q8TH83</accession>
<keyword evidence="2" id="KW-1185">Reference proteome</keyword>
<dbReference type="KEGG" id="mac:MA_4639"/>
<sequence length="136" mass="16185">MPVLTWSPQKPGNAYNSFDCEAKNRFVEHFQSPRFVSIIFVDFKKYSVKPKIKDLGLRSLFLIFKLYVNVYELTYNSNSQRCHCQYRYGIIKHSFLRNLIVCRLRMLQFNQNQNIMHFDIEINTISFISCIPIVFG</sequence>
<evidence type="ECO:0000313" key="2">
    <source>
        <dbReference type="Proteomes" id="UP000002487"/>
    </source>
</evidence>
<evidence type="ECO:0000313" key="1">
    <source>
        <dbReference type="EMBL" id="AAM07973.1"/>
    </source>
</evidence>
<gene>
    <name evidence="1" type="ordered locus">MA_4639</name>
</gene>